<feature type="domain" description="Bacterial Ig" evidence="2">
    <location>
        <begin position="454"/>
        <end position="534"/>
    </location>
</feature>
<organism evidence="3 4">
    <name type="scientific">Listeria booriae</name>
    <dbReference type="NCBI Taxonomy" id="1552123"/>
    <lineage>
        <taxon>Bacteria</taxon>
        <taxon>Bacillati</taxon>
        <taxon>Bacillota</taxon>
        <taxon>Bacilli</taxon>
        <taxon>Bacillales</taxon>
        <taxon>Listeriaceae</taxon>
        <taxon>Listeria</taxon>
    </lineage>
</organism>
<evidence type="ECO:0000259" key="1">
    <source>
        <dbReference type="Pfam" id="PF18449"/>
    </source>
</evidence>
<feature type="domain" description="Pesticidal crystal protein Cry1Aa" evidence="1">
    <location>
        <begin position="213"/>
        <end position="274"/>
    </location>
</feature>
<dbReference type="Pfam" id="PF18449">
    <property type="entry name" value="Endotoxin_C2"/>
    <property type="match status" value="2"/>
</dbReference>
<protein>
    <submittedName>
        <fullName evidence="3">Uncharacterized protein</fullName>
    </submittedName>
</protein>
<name>A0A842ANA5_9LIST</name>
<reference evidence="3 4" key="1">
    <citation type="submission" date="2020-03" db="EMBL/GenBank/DDBJ databases">
        <title>Soil Listeria distribution.</title>
        <authorList>
            <person name="Liao J."/>
            <person name="Wiedmann M."/>
        </authorList>
    </citation>
    <scope>NUCLEOTIDE SEQUENCE [LARGE SCALE GENOMIC DNA]</scope>
    <source>
        <strain evidence="3 4">FSL L7-1299</strain>
    </source>
</reference>
<accession>A0A842ANA5</accession>
<feature type="domain" description="Bacterial Ig" evidence="2">
    <location>
        <begin position="367"/>
        <end position="447"/>
    </location>
</feature>
<proteinExistence type="predicted"/>
<feature type="domain" description="Bacterial Ig" evidence="2">
    <location>
        <begin position="282"/>
        <end position="358"/>
    </location>
</feature>
<dbReference type="InterPro" id="IPR054544">
    <property type="entry name" value="Pest_crys_Cry1Aa_dom-IV"/>
</dbReference>
<dbReference type="EMBL" id="JAARSH010000017">
    <property type="protein sequence ID" value="MBC1618000.1"/>
    <property type="molecule type" value="Genomic_DNA"/>
</dbReference>
<evidence type="ECO:0000313" key="4">
    <source>
        <dbReference type="Proteomes" id="UP000574104"/>
    </source>
</evidence>
<gene>
    <name evidence="3" type="ORF">HB904_17620</name>
</gene>
<dbReference type="Proteomes" id="UP000574104">
    <property type="component" value="Unassembled WGS sequence"/>
</dbReference>
<comment type="caution">
    <text evidence="3">The sequence shown here is derived from an EMBL/GenBank/DDBJ whole genome shotgun (WGS) entry which is preliminary data.</text>
</comment>
<evidence type="ECO:0000313" key="3">
    <source>
        <dbReference type="EMBL" id="MBC1618000.1"/>
    </source>
</evidence>
<dbReference type="InterPro" id="IPR046746">
    <property type="entry name" value="Big_15"/>
</dbReference>
<evidence type="ECO:0000259" key="2">
    <source>
        <dbReference type="Pfam" id="PF20622"/>
    </source>
</evidence>
<dbReference type="Pfam" id="PF20622">
    <property type="entry name" value="Big_15"/>
    <property type="match status" value="3"/>
</dbReference>
<feature type="domain" description="Pesticidal crystal protein Cry1Aa" evidence="1">
    <location>
        <begin position="48"/>
        <end position="111"/>
    </location>
</feature>
<dbReference type="AlphaFoldDB" id="A0A842ANA5"/>
<sequence length="536" mass="56092">MREVINKMKHSLKKLVSVMTATFIIGASIVLPPNVPFTTSAQAASVSEKAATDAISALFANNNPSTNVLKTTTNQQTIDAAQQLLDAVTGMSDTAKANAQAAITQARALLDLRNTPQDYSLFANDADITSSVITGIVGTGITRVTLLVDGVVKATGTIVNGTYSILVGDSITPGSQVEVAGYNGTNEVARKTVKVSNNAAPLTPGQNEALAKTMASNAVMALFQNNNPTSNTLNPATTQKTIDYAQGLINVVQTAAVKASLQQELDKAQSLLNASPTFNMSVVSFKLGKDSYVTGQFSGNVAKISLTVNGASGVKIPVTAPAIKYYAKTVILKDTDDVTLIAYDAAGNVLGTKKVVVEKQEVTTSGSITSITPYNFGTDSYVTGQFSGDVAKISLTVNGVEGSKIDVTSPDFKYYAKRVILKNTDNITLTAYDANGRVLDTKTVTLANQIVATGSITTLAPFVIGKEGYVTGQFSGDVAKISLTVNGVEGVKIPVTAPAIKYYAKTVILNTTDSAHITAYDINGNVLDTKVVSLSR</sequence>